<keyword evidence="4" id="KW-1185">Reference proteome</keyword>
<dbReference type="Gene3D" id="1.10.287.1490">
    <property type="match status" value="1"/>
</dbReference>
<protein>
    <recommendedName>
        <fullName evidence="5">Phage lysis regulatory protein, LysB family</fullName>
    </recommendedName>
</protein>
<gene>
    <name evidence="3" type="ORF">R69658_04244</name>
</gene>
<evidence type="ECO:0008006" key="5">
    <source>
        <dbReference type="Google" id="ProtNLM"/>
    </source>
</evidence>
<evidence type="ECO:0000313" key="3">
    <source>
        <dbReference type="EMBL" id="CAE6784787.1"/>
    </source>
</evidence>
<feature type="transmembrane region" description="Helical" evidence="2">
    <location>
        <begin position="6"/>
        <end position="25"/>
    </location>
</feature>
<keyword evidence="2" id="KW-0472">Membrane</keyword>
<keyword evidence="1" id="KW-0175">Coiled coil</keyword>
<evidence type="ECO:0000256" key="1">
    <source>
        <dbReference type="SAM" id="Coils"/>
    </source>
</evidence>
<dbReference type="InterPro" id="IPR020000">
    <property type="entry name" value="Phage_P2_LysB"/>
</dbReference>
<feature type="coiled-coil region" evidence="1">
    <location>
        <begin position="25"/>
        <end position="94"/>
    </location>
</feature>
<keyword evidence="2" id="KW-1133">Transmembrane helix</keyword>
<reference evidence="3 4" key="1">
    <citation type="submission" date="2021-02" db="EMBL/GenBank/DDBJ databases">
        <authorList>
            <person name="Vanwijnsberghe S."/>
        </authorList>
    </citation>
    <scope>NUCLEOTIDE SEQUENCE [LARGE SCALE GENOMIC DNA]</scope>
    <source>
        <strain evidence="3 4">R-69658</strain>
    </source>
</reference>
<dbReference type="Proteomes" id="UP000674425">
    <property type="component" value="Unassembled WGS sequence"/>
</dbReference>
<keyword evidence="2" id="KW-0812">Transmembrane</keyword>
<name>A0ABN7M935_9BURK</name>
<evidence type="ECO:0000313" key="4">
    <source>
        <dbReference type="Proteomes" id="UP000674425"/>
    </source>
</evidence>
<comment type="caution">
    <text evidence="3">The sequence shown here is derived from an EMBL/GenBank/DDBJ whole genome shotgun (WGS) entry which is preliminary data.</text>
</comment>
<dbReference type="NCBIfam" id="TIGR03495">
    <property type="entry name" value="phage_LysB"/>
    <property type="match status" value="1"/>
</dbReference>
<proteinExistence type="predicted"/>
<evidence type="ECO:0000256" key="2">
    <source>
        <dbReference type="SAM" id="Phobius"/>
    </source>
</evidence>
<organism evidence="3 4">
    <name type="scientific">Paraburkholderia aspalathi</name>
    <dbReference type="NCBI Taxonomy" id="1324617"/>
    <lineage>
        <taxon>Bacteria</taxon>
        <taxon>Pseudomonadati</taxon>
        <taxon>Pseudomonadota</taxon>
        <taxon>Betaproteobacteria</taxon>
        <taxon>Burkholderiales</taxon>
        <taxon>Burkholderiaceae</taxon>
        <taxon>Paraburkholderia</taxon>
    </lineage>
</organism>
<accession>A0ABN7M935</accession>
<sequence>MSPIAVRVIVIGAAVAAGMGAGLYVKALRADLDTAQLEAHDARETVGRRDVQIADLQKQQREHATQLAQLEKTRQDIAADLAARKSDLEKLKRESESVRAWADGALPDDVVRLYASPALTGAVDAAMRAGNGLHAAGDDTAQ</sequence>
<dbReference type="EMBL" id="CAJNAU010000041">
    <property type="protein sequence ID" value="CAE6784787.1"/>
    <property type="molecule type" value="Genomic_DNA"/>
</dbReference>